<comment type="subcellular location">
    <subcellularLocation>
        <location evidence="1">Cell membrane</location>
        <topology evidence="1">Multi-pass membrane protein</topology>
    </subcellularLocation>
</comment>
<dbReference type="PANTHER" id="PTHR34857:SF2">
    <property type="entry name" value="SLL0384 PROTEIN"/>
    <property type="match status" value="1"/>
</dbReference>
<keyword evidence="2" id="KW-1003">Cell membrane</keyword>
<dbReference type="Pfam" id="PF02361">
    <property type="entry name" value="CbiQ"/>
    <property type="match status" value="1"/>
</dbReference>
<feature type="transmembrane region" description="Helical" evidence="6">
    <location>
        <begin position="65"/>
        <end position="85"/>
    </location>
</feature>
<evidence type="ECO:0000256" key="6">
    <source>
        <dbReference type="SAM" id="Phobius"/>
    </source>
</evidence>
<comment type="caution">
    <text evidence="7">The sequence shown here is derived from an EMBL/GenBank/DDBJ whole genome shotgun (WGS) entry which is preliminary data.</text>
</comment>
<protein>
    <submittedName>
        <fullName evidence="7">Cobaltnickel transport system permease protein</fullName>
    </submittedName>
</protein>
<keyword evidence="5 6" id="KW-0472">Membrane</keyword>
<dbReference type="InterPro" id="IPR003339">
    <property type="entry name" value="ABC/ECF_trnsptr_transmembrane"/>
</dbReference>
<keyword evidence="8" id="KW-1185">Reference proteome</keyword>
<evidence type="ECO:0000256" key="1">
    <source>
        <dbReference type="ARBA" id="ARBA00004651"/>
    </source>
</evidence>
<name>A0ABQ0JZF9_9BACT</name>
<dbReference type="PANTHER" id="PTHR34857">
    <property type="entry name" value="SLL0384 PROTEIN"/>
    <property type="match status" value="1"/>
</dbReference>
<evidence type="ECO:0000313" key="8">
    <source>
        <dbReference type="Proteomes" id="UP000032309"/>
    </source>
</evidence>
<proteinExistence type="predicted"/>
<dbReference type="InterPro" id="IPR012809">
    <property type="entry name" value="ECF_CbiQ"/>
</dbReference>
<dbReference type="RefSeq" id="WP_052564228.1">
    <property type="nucleotide sequence ID" value="NZ_BAFN01000001.1"/>
</dbReference>
<accession>A0ABQ0JZF9</accession>
<organism evidence="7 8">
    <name type="scientific">Candidatus Brocadia sinica JPN1</name>
    <dbReference type="NCBI Taxonomy" id="1197129"/>
    <lineage>
        <taxon>Bacteria</taxon>
        <taxon>Pseudomonadati</taxon>
        <taxon>Planctomycetota</taxon>
        <taxon>Candidatus Brocadiia</taxon>
        <taxon>Candidatus Brocadiales</taxon>
        <taxon>Candidatus Brocadiaceae</taxon>
        <taxon>Candidatus Brocadia</taxon>
    </lineage>
</organism>
<dbReference type="EMBL" id="BAFN01000001">
    <property type="protein sequence ID" value="GAN34174.1"/>
    <property type="molecule type" value="Genomic_DNA"/>
</dbReference>
<dbReference type="CDD" id="cd16914">
    <property type="entry name" value="EcfT"/>
    <property type="match status" value="1"/>
</dbReference>
<feature type="transmembrane region" description="Helical" evidence="6">
    <location>
        <begin position="128"/>
        <end position="148"/>
    </location>
</feature>
<feature type="transmembrane region" description="Helical" evidence="6">
    <location>
        <begin position="28"/>
        <end position="58"/>
    </location>
</feature>
<evidence type="ECO:0000256" key="5">
    <source>
        <dbReference type="ARBA" id="ARBA00023136"/>
    </source>
</evidence>
<dbReference type="InterPro" id="IPR051611">
    <property type="entry name" value="ECF_transporter_component"/>
</dbReference>
<sequence>MAFFHHTFSDMYARQNNWLTRVDVRVKLFYVISLLAINLWAKNICIPSLFLSVSFILLLSVKIPLIAILRSMLLPVLFAMLILIIKGLHEGQTAWLSFSIAGYNILLKEEGLRSGFYTCSKVMGGISLLMLFSFTTTISLLCAGLKWFHVPNTIVELLAFIYRYIFHLLDEVSTMWTAQKSRLGHTSWKKTIKSLGILGGLLIIRAFERAERTYEAMYARGYEGGGILTVNLSSWNKKDYTLVIGMVIILPLFVYMGKMQIW</sequence>
<evidence type="ECO:0000256" key="3">
    <source>
        <dbReference type="ARBA" id="ARBA00022692"/>
    </source>
</evidence>
<keyword evidence="3 6" id="KW-0812">Transmembrane</keyword>
<keyword evidence="4 6" id="KW-1133">Transmembrane helix</keyword>
<evidence type="ECO:0000256" key="4">
    <source>
        <dbReference type="ARBA" id="ARBA00022989"/>
    </source>
</evidence>
<dbReference type="NCBIfam" id="TIGR02454">
    <property type="entry name" value="ECF_T_CbiQ"/>
    <property type="match status" value="1"/>
</dbReference>
<evidence type="ECO:0000313" key="7">
    <source>
        <dbReference type="EMBL" id="GAN34174.1"/>
    </source>
</evidence>
<reference evidence="8" key="1">
    <citation type="journal article" date="2015" name="Genome Announc.">
        <title>Draft Genome Sequence of an Anaerobic Ammonium-Oxidizing Bacterium, "Candidatus Brocadia sinica".</title>
        <authorList>
            <person name="Oshiki M."/>
            <person name="Shinyako-Hata K."/>
            <person name="Satoh H."/>
            <person name="Okabe S."/>
        </authorList>
    </citation>
    <scope>NUCLEOTIDE SEQUENCE [LARGE SCALE GENOMIC DNA]</scope>
    <source>
        <strain evidence="8">JPN1</strain>
    </source>
</reference>
<dbReference type="Proteomes" id="UP000032309">
    <property type="component" value="Unassembled WGS sequence"/>
</dbReference>
<feature type="transmembrane region" description="Helical" evidence="6">
    <location>
        <begin position="240"/>
        <end position="257"/>
    </location>
</feature>
<evidence type="ECO:0000256" key="2">
    <source>
        <dbReference type="ARBA" id="ARBA00022475"/>
    </source>
</evidence>
<gene>
    <name evidence="7" type="ORF">BROSI_A2710</name>
</gene>